<keyword evidence="7" id="KW-1185">Reference proteome</keyword>
<protein>
    <submittedName>
        <fullName evidence="6">Transcriptional regulator, TetR family</fullName>
    </submittedName>
</protein>
<evidence type="ECO:0000313" key="7">
    <source>
        <dbReference type="Proteomes" id="UP000199118"/>
    </source>
</evidence>
<evidence type="ECO:0000259" key="5">
    <source>
        <dbReference type="PROSITE" id="PS50977"/>
    </source>
</evidence>
<accession>A0A1H3BYZ5</accession>
<dbReference type="InterPro" id="IPR009057">
    <property type="entry name" value="Homeodomain-like_sf"/>
</dbReference>
<keyword evidence="2 4" id="KW-0238">DNA-binding</keyword>
<dbReference type="PROSITE" id="PS01081">
    <property type="entry name" value="HTH_TETR_1"/>
    <property type="match status" value="1"/>
</dbReference>
<feature type="DNA-binding region" description="H-T-H motif" evidence="4">
    <location>
        <begin position="34"/>
        <end position="53"/>
    </location>
</feature>
<reference evidence="6 7" key="1">
    <citation type="submission" date="2016-10" db="EMBL/GenBank/DDBJ databases">
        <authorList>
            <person name="de Groot N.N."/>
        </authorList>
    </citation>
    <scope>NUCLEOTIDE SEQUENCE [LARGE SCALE GENOMIC DNA]</scope>
    <source>
        <strain evidence="6 7">DSM 17890</strain>
    </source>
</reference>
<dbReference type="Gene3D" id="1.10.357.10">
    <property type="entry name" value="Tetracycline Repressor, domain 2"/>
    <property type="match status" value="1"/>
</dbReference>
<dbReference type="PANTHER" id="PTHR30055:SF234">
    <property type="entry name" value="HTH-TYPE TRANSCRIPTIONAL REGULATOR BETI"/>
    <property type="match status" value="1"/>
</dbReference>
<dbReference type="EMBL" id="FNMZ01000005">
    <property type="protein sequence ID" value="SDX46429.1"/>
    <property type="molecule type" value="Genomic_DNA"/>
</dbReference>
<evidence type="ECO:0000313" key="6">
    <source>
        <dbReference type="EMBL" id="SDX46429.1"/>
    </source>
</evidence>
<dbReference type="RefSeq" id="WP_092683270.1">
    <property type="nucleotide sequence ID" value="NZ_FNMZ01000005.1"/>
</dbReference>
<sequence>MSTLRERRRRQTARELQETAIRLARERGGLDTVTTEMIAAEAGVSVRTFFNYFTNKEAAVVGDPPDFPQEAAARFVAGRGALSADLKTLMQAHFARMAFSPALLRELLALTHAHPKVRRVHDGMLRDLRDRLAGLIEERLSSRDPWTVALLATLTLEAGRLALDAWKDGEAAELGPALDRAWDTLTEVASLVAPADPGAPGG</sequence>
<dbReference type="InterPro" id="IPR001647">
    <property type="entry name" value="HTH_TetR"/>
</dbReference>
<dbReference type="Proteomes" id="UP000199118">
    <property type="component" value="Unassembled WGS sequence"/>
</dbReference>
<evidence type="ECO:0000256" key="1">
    <source>
        <dbReference type="ARBA" id="ARBA00023015"/>
    </source>
</evidence>
<dbReference type="InterPro" id="IPR023772">
    <property type="entry name" value="DNA-bd_HTH_TetR-type_CS"/>
</dbReference>
<dbReference type="STRING" id="356660.SAMN05444336_105189"/>
<feature type="domain" description="HTH tetR-type" evidence="5">
    <location>
        <begin position="10"/>
        <end position="71"/>
    </location>
</feature>
<organism evidence="6 7">
    <name type="scientific">Albimonas donghaensis</name>
    <dbReference type="NCBI Taxonomy" id="356660"/>
    <lineage>
        <taxon>Bacteria</taxon>
        <taxon>Pseudomonadati</taxon>
        <taxon>Pseudomonadota</taxon>
        <taxon>Alphaproteobacteria</taxon>
        <taxon>Rhodobacterales</taxon>
        <taxon>Paracoccaceae</taxon>
        <taxon>Albimonas</taxon>
    </lineage>
</organism>
<evidence type="ECO:0000256" key="3">
    <source>
        <dbReference type="ARBA" id="ARBA00023163"/>
    </source>
</evidence>
<keyword evidence="3" id="KW-0804">Transcription</keyword>
<proteinExistence type="predicted"/>
<dbReference type="InterPro" id="IPR050109">
    <property type="entry name" value="HTH-type_TetR-like_transc_reg"/>
</dbReference>
<evidence type="ECO:0000256" key="4">
    <source>
        <dbReference type="PROSITE-ProRule" id="PRU00335"/>
    </source>
</evidence>
<keyword evidence="1" id="KW-0805">Transcription regulation</keyword>
<dbReference type="PANTHER" id="PTHR30055">
    <property type="entry name" value="HTH-TYPE TRANSCRIPTIONAL REGULATOR RUTR"/>
    <property type="match status" value="1"/>
</dbReference>
<name>A0A1H3BYZ5_9RHOB</name>
<gene>
    <name evidence="6" type="ORF">SAMN05444336_105189</name>
</gene>
<evidence type="ECO:0000256" key="2">
    <source>
        <dbReference type="ARBA" id="ARBA00023125"/>
    </source>
</evidence>
<dbReference type="PROSITE" id="PS50977">
    <property type="entry name" value="HTH_TETR_2"/>
    <property type="match status" value="1"/>
</dbReference>
<dbReference type="SUPFAM" id="SSF46689">
    <property type="entry name" value="Homeodomain-like"/>
    <property type="match status" value="1"/>
</dbReference>
<dbReference type="Pfam" id="PF00440">
    <property type="entry name" value="TetR_N"/>
    <property type="match status" value="1"/>
</dbReference>
<dbReference type="GO" id="GO:0003700">
    <property type="term" value="F:DNA-binding transcription factor activity"/>
    <property type="evidence" value="ECO:0007669"/>
    <property type="project" value="TreeGrafter"/>
</dbReference>
<dbReference type="OrthoDB" id="9811084at2"/>
<dbReference type="GO" id="GO:0000976">
    <property type="term" value="F:transcription cis-regulatory region binding"/>
    <property type="evidence" value="ECO:0007669"/>
    <property type="project" value="TreeGrafter"/>
</dbReference>
<dbReference type="AlphaFoldDB" id="A0A1H3BYZ5"/>